<evidence type="ECO:0000256" key="4">
    <source>
        <dbReference type="ARBA" id="ARBA00023002"/>
    </source>
</evidence>
<dbReference type="PROSITE" id="PS51471">
    <property type="entry name" value="FE2OG_OXY"/>
    <property type="match status" value="1"/>
</dbReference>
<comment type="cofactor">
    <cofactor evidence="1">
        <name>L-ascorbate</name>
        <dbReference type="ChEBI" id="CHEBI:38290"/>
    </cofactor>
</comment>
<evidence type="ECO:0000256" key="3">
    <source>
        <dbReference type="ARBA" id="ARBA00022964"/>
    </source>
</evidence>
<organism evidence="7 8">
    <name type="scientific">Rhizodiscina lignyota</name>
    <dbReference type="NCBI Taxonomy" id="1504668"/>
    <lineage>
        <taxon>Eukaryota</taxon>
        <taxon>Fungi</taxon>
        <taxon>Dikarya</taxon>
        <taxon>Ascomycota</taxon>
        <taxon>Pezizomycotina</taxon>
        <taxon>Dothideomycetes</taxon>
        <taxon>Pleosporomycetidae</taxon>
        <taxon>Aulographales</taxon>
        <taxon>Rhizodiscinaceae</taxon>
        <taxon>Rhizodiscina</taxon>
    </lineage>
</organism>
<dbReference type="Proteomes" id="UP000799772">
    <property type="component" value="Unassembled WGS sequence"/>
</dbReference>
<dbReference type="GO" id="GO:0005783">
    <property type="term" value="C:endoplasmic reticulum"/>
    <property type="evidence" value="ECO:0007669"/>
    <property type="project" value="TreeGrafter"/>
</dbReference>
<gene>
    <name evidence="7" type="ORF">NA57DRAFT_25323</name>
</gene>
<dbReference type="InterPro" id="IPR045054">
    <property type="entry name" value="P4HA-like"/>
</dbReference>
<keyword evidence="8" id="KW-1185">Reference proteome</keyword>
<evidence type="ECO:0000259" key="6">
    <source>
        <dbReference type="PROSITE" id="PS51471"/>
    </source>
</evidence>
<dbReference type="PANTHER" id="PTHR10869:SF246">
    <property type="entry name" value="TRANSMEMBRANE PROLYL 4-HYDROXYLASE"/>
    <property type="match status" value="1"/>
</dbReference>
<evidence type="ECO:0000256" key="1">
    <source>
        <dbReference type="ARBA" id="ARBA00001961"/>
    </source>
</evidence>
<comment type="caution">
    <text evidence="7">The sequence shown here is derived from an EMBL/GenBank/DDBJ whole genome shotgun (WGS) entry which is preliminary data.</text>
</comment>
<feature type="domain" description="Fe2OG dioxygenase" evidence="6">
    <location>
        <begin position="88"/>
        <end position="212"/>
    </location>
</feature>
<reference evidence="7" key="1">
    <citation type="journal article" date="2020" name="Stud. Mycol.">
        <title>101 Dothideomycetes genomes: a test case for predicting lifestyles and emergence of pathogens.</title>
        <authorList>
            <person name="Haridas S."/>
            <person name="Albert R."/>
            <person name="Binder M."/>
            <person name="Bloem J."/>
            <person name="Labutti K."/>
            <person name="Salamov A."/>
            <person name="Andreopoulos B."/>
            <person name="Baker S."/>
            <person name="Barry K."/>
            <person name="Bills G."/>
            <person name="Bluhm B."/>
            <person name="Cannon C."/>
            <person name="Castanera R."/>
            <person name="Culley D."/>
            <person name="Daum C."/>
            <person name="Ezra D."/>
            <person name="Gonzalez J."/>
            <person name="Henrissat B."/>
            <person name="Kuo A."/>
            <person name="Liang C."/>
            <person name="Lipzen A."/>
            <person name="Lutzoni F."/>
            <person name="Magnuson J."/>
            <person name="Mondo S."/>
            <person name="Nolan M."/>
            <person name="Ohm R."/>
            <person name="Pangilinan J."/>
            <person name="Park H.-J."/>
            <person name="Ramirez L."/>
            <person name="Alfaro M."/>
            <person name="Sun H."/>
            <person name="Tritt A."/>
            <person name="Yoshinaga Y."/>
            <person name="Zwiers L.-H."/>
            <person name="Turgeon B."/>
            <person name="Goodwin S."/>
            <person name="Spatafora J."/>
            <person name="Crous P."/>
            <person name="Grigoriev I."/>
        </authorList>
    </citation>
    <scope>NUCLEOTIDE SEQUENCE</scope>
    <source>
        <strain evidence="7">CBS 133067</strain>
    </source>
</reference>
<dbReference type="OrthoDB" id="420380at2759"/>
<sequence length="216" mass="24515">KTYKLFDDPEVVYIKDFLTKAEATHLVGLTDGRFAPSKLYDDDGTVFTDTSQRSSLSATLDGELENDVVIRRMKMRARSFPFYSNVGPFLPPTVQNYGVDAEYQHHFDWFEDAKVYGGNVASTFFVYIYANCTGGGTQFPELKMPEDELKRWCEFVECDRSVDEGVAFKPIPGNAVYFKNLQANGTGHPMTIHAGMPVTSGRKMGMNLWTWEYYVD</sequence>
<dbReference type="SMART" id="SM00702">
    <property type="entry name" value="P4Hc"/>
    <property type="match status" value="1"/>
</dbReference>
<evidence type="ECO:0000256" key="5">
    <source>
        <dbReference type="ARBA" id="ARBA00023004"/>
    </source>
</evidence>
<dbReference type="GO" id="GO:0005506">
    <property type="term" value="F:iron ion binding"/>
    <property type="evidence" value="ECO:0007669"/>
    <property type="project" value="InterPro"/>
</dbReference>
<dbReference type="InterPro" id="IPR044862">
    <property type="entry name" value="Pro_4_hyd_alph_FE2OG_OXY"/>
</dbReference>
<dbReference type="Pfam" id="PF13640">
    <property type="entry name" value="2OG-FeII_Oxy_3"/>
    <property type="match status" value="1"/>
</dbReference>
<keyword evidence="5" id="KW-0408">Iron</keyword>
<dbReference type="InterPro" id="IPR005123">
    <property type="entry name" value="Oxoglu/Fe-dep_dioxygenase_dom"/>
</dbReference>
<protein>
    <submittedName>
        <fullName evidence="7">Prolyl 4-hydroxylase alpha subunit</fullName>
    </submittedName>
</protein>
<dbReference type="GO" id="GO:0031418">
    <property type="term" value="F:L-ascorbic acid binding"/>
    <property type="evidence" value="ECO:0007669"/>
    <property type="project" value="InterPro"/>
</dbReference>
<dbReference type="GO" id="GO:0004656">
    <property type="term" value="F:procollagen-proline 4-dioxygenase activity"/>
    <property type="evidence" value="ECO:0007669"/>
    <property type="project" value="TreeGrafter"/>
</dbReference>
<dbReference type="AlphaFoldDB" id="A0A9P4IQZ4"/>
<dbReference type="PANTHER" id="PTHR10869">
    <property type="entry name" value="PROLYL 4-HYDROXYLASE ALPHA SUBUNIT"/>
    <property type="match status" value="1"/>
</dbReference>
<keyword evidence="4" id="KW-0560">Oxidoreductase</keyword>
<evidence type="ECO:0000313" key="8">
    <source>
        <dbReference type="Proteomes" id="UP000799772"/>
    </source>
</evidence>
<accession>A0A9P4IQZ4</accession>
<feature type="non-terminal residue" evidence="7">
    <location>
        <position position="216"/>
    </location>
</feature>
<keyword evidence="2" id="KW-0479">Metal-binding</keyword>
<keyword evidence="3" id="KW-0223">Dioxygenase</keyword>
<dbReference type="EMBL" id="ML978121">
    <property type="protein sequence ID" value="KAF2103755.1"/>
    <property type="molecule type" value="Genomic_DNA"/>
</dbReference>
<proteinExistence type="predicted"/>
<dbReference type="Gene3D" id="2.60.120.620">
    <property type="entry name" value="q2cbj1_9rhob like domain"/>
    <property type="match status" value="1"/>
</dbReference>
<name>A0A9P4IQZ4_9PEZI</name>
<evidence type="ECO:0000256" key="2">
    <source>
        <dbReference type="ARBA" id="ARBA00022723"/>
    </source>
</evidence>
<evidence type="ECO:0000313" key="7">
    <source>
        <dbReference type="EMBL" id="KAF2103755.1"/>
    </source>
</evidence>
<feature type="non-terminal residue" evidence="7">
    <location>
        <position position="1"/>
    </location>
</feature>
<dbReference type="InterPro" id="IPR006620">
    <property type="entry name" value="Pro_4_hyd_alph"/>
</dbReference>